<feature type="region of interest" description="Disordered" evidence="1">
    <location>
        <begin position="139"/>
        <end position="162"/>
    </location>
</feature>
<proteinExistence type="predicted"/>
<sequence length="162" mass="17844">MGLDRRAARWAVDRVWPGAGAVRNPGLVSVARKSPFSRPSPSLHFLAAEFLFRLFIHSMPGPLYPRTAPLASTPGSGRRSRSDFLAPATTPELPSSYWTKTFKPKVQGLRRGRHSTPITGLSASYVIWLPNRCTADTAGPFPRARLKDKGPGPQFRDELPSH</sequence>
<reference evidence="3" key="1">
    <citation type="journal article" date="2010" name="Genome Res.">
        <title>Population genomic sequencing of Coccidioides fungi reveals recent hybridization and transposon control.</title>
        <authorList>
            <person name="Neafsey D.E."/>
            <person name="Barker B.M."/>
            <person name="Sharpton T.J."/>
            <person name="Stajich J.E."/>
            <person name="Park D.J."/>
            <person name="Whiston E."/>
            <person name="Hung C.-Y."/>
            <person name="McMahan C."/>
            <person name="White J."/>
            <person name="Sykes S."/>
            <person name="Heiman D."/>
            <person name="Young S."/>
            <person name="Zeng Q."/>
            <person name="Abouelleil A."/>
            <person name="Aftuck L."/>
            <person name="Bessette D."/>
            <person name="Brown A."/>
            <person name="FitzGerald M."/>
            <person name="Lui A."/>
            <person name="Macdonald J.P."/>
            <person name="Priest M."/>
            <person name="Orbach M.J."/>
            <person name="Galgiani J.N."/>
            <person name="Kirkland T.N."/>
            <person name="Cole G.T."/>
            <person name="Birren B.W."/>
            <person name="Henn M.R."/>
            <person name="Taylor J.W."/>
            <person name="Rounsley S.D."/>
        </authorList>
    </citation>
    <scope>NUCLEOTIDE SEQUENCE [LARGE SCALE GENOMIC DNA]</scope>
    <source>
        <strain evidence="3">RMSCC 2394</strain>
    </source>
</reference>
<organism evidence="2 3">
    <name type="scientific">Coccidioides immitis RMSCC 2394</name>
    <dbReference type="NCBI Taxonomy" id="404692"/>
    <lineage>
        <taxon>Eukaryota</taxon>
        <taxon>Fungi</taxon>
        <taxon>Dikarya</taxon>
        <taxon>Ascomycota</taxon>
        <taxon>Pezizomycotina</taxon>
        <taxon>Eurotiomycetes</taxon>
        <taxon>Eurotiomycetidae</taxon>
        <taxon>Onygenales</taxon>
        <taxon>Onygenaceae</taxon>
        <taxon>Coccidioides</taxon>
    </lineage>
</organism>
<gene>
    <name evidence="2" type="ORF">CIRG_03033</name>
</gene>
<evidence type="ECO:0000313" key="2">
    <source>
        <dbReference type="EMBL" id="KMP03341.1"/>
    </source>
</evidence>
<evidence type="ECO:0000256" key="1">
    <source>
        <dbReference type="SAM" id="MobiDB-lite"/>
    </source>
</evidence>
<feature type="compositionally biased region" description="Basic and acidic residues" evidence="1">
    <location>
        <begin position="145"/>
        <end position="162"/>
    </location>
</feature>
<dbReference type="AlphaFoldDB" id="A0A0J6Y3V9"/>
<accession>A0A0J6Y3V9</accession>
<dbReference type="EMBL" id="DS028094">
    <property type="protein sequence ID" value="KMP03341.1"/>
    <property type="molecule type" value="Genomic_DNA"/>
</dbReference>
<protein>
    <submittedName>
        <fullName evidence="2">Uncharacterized protein</fullName>
    </submittedName>
</protein>
<evidence type="ECO:0000313" key="3">
    <source>
        <dbReference type="Proteomes" id="UP000054565"/>
    </source>
</evidence>
<name>A0A0J6Y3V9_COCIT</name>
<dbReference type="Proteomes" id="UP000054565">
    <property type="component" value="Unassembled WGS sequence"/>
</dbReference>
<feature type="region of interest" description="Disordered" evidence="1">
    <location>
        <begin position="67"/>
        <end position="88"/>
    </location>
</feature>